<feature type="transmembrane region" description="Helical" evidence="5">
    <location>
        <begin position="222"/>
        <end position="243"/>
    </location>
</feature>
<gene>
    <name evidence="7" type="ORF">PJ311_07855</name>
</gene>
<comment type="subcellular location">
    <subcellularLocation>
        <location evidence="5">Cell membrane</location>
        <topology evidence="5">Multi-pass membrane protein</topology>
    </subcellularLocation>
    <subcellularLocation>
        <location evidence="1">Membrane</location>
        <topology evidence="1">Multi-pass membrane protein</topology>
    </subcellularLocation>
</comment>
<proteinExistence type="inferred from homology"/>
<dbReference type="InterPro" id="IPR051784">
    <property type="entry name" value="Nod_factor_ABC_transporter"/>
</dbReference>
<evidence type="ECO:0000259" key="6">
    <source>
        <dbReference type="PROSITE" id="PS51012"/>
    </source>
</evidence>
<accession>A0ABT4X2W4</accession>
<keyword evidence="4 5" id="KW-0472">Membrane</keyword>
<keyword evidence="2 5" id="KW-0812">Transmembrane</keyword>
<keyword evidence="5" id="KW-0813">Transport</keyword>
<dbReference type="InterPro" id="IPR000412">
    <property type="entry name" value="ABC_2_transport"/>
</dbReference>
<evidence type="ECO:0000256" key="2">
    <source>
        <dbReference type="ARBA" id="ARBA00022692"/>
    </source>
</evidence>
<comment type="similarity">
    <text evidence="5">Belongs to the ABC-2 integral membrane protein family.</text>
</comment>
<dbReference type="PROSITE" id="PS51012">
    <property type="entry name" value="ABC_TM2"/>
    <property type="match status" value="1"/>
</dbReference>
<evidence type="ECO:0000256" key="1">
    <source>
        <dbReference type="ARBA" id="ARBA00004141"/>
    </source>
</evidence>
<evidence type="ECO:0000256" key="5">
    <source>
        <dbReference type="RuleBase" id="RU361157"/>
    </source>
</evidence>
<dbReference type="PANTHER" id="PTHR43229">
    <property type="entry name" value="NODULATION PROTEIN J"/>
    <property type="match status" value="1"/>
</dbReference>
<dbReference type="PRINTS" id="PR00164">
    <property type="entry name" value="ABC2TRNSPORT"/>
</dbReference>
<dbReference type="EMBL" id="JAQKAB010000004">
    <property type="protein sequence ID" value="MDA7026530.1"/>
    <property type="molecule type" value="Genomic_DNA"/>
</dbReference>
<dbReference type="InterPro" id="IPR047817">
    <property type="entry name" value="ABC2_TM_bact-type"/>
</dbReference>
<feature type="transmembrane region" description="Helical" evidence="5">
    <location>
        <begin position="21"/>
        <end position="39"/>
    </location>
</feature>
<dbReference type="InterPro" id="IPR013525">
    <property type="entry name" value="ABC2_TM"/>
</dbReference>
<feature type="transmembrane region" description="Helical" evidence="5">
    <location>
        <begin position="98"/>
        <end position="123"/>
    </location>
</feature>
<feature type="transmembrane region" description="Helical" evidence="5">
    <location>
        <begin position="51"/>
        <end position="77"/>
    </location>
</feature>
<dbReference type="Pfam" id="PF01061">
    <property type="entry name" value="ABC2_membrane"/>
    <property type="match status" value="1"/>
</dbReference>
<feature type="transmembrane region" description="Helical" evidence="5">
    <location>
        <begin position="129"/>
        <end position="151"/>
    </location>
</feature>
<dbReference type="Proteomes" id="UP001211894">
    <property type="component" value="Unassembled WGS sequence"/>
</dbReference>
<protein>
    <recommendedName>
        <fullName evidence="5">Transport permease protein</fullName>
    </recommendedName>
</protein>
<keyword evidence="8" id="KW-1185">Reference proteome</keyword>
<dbReference type="PIRSF" id="PIRSF006648">
    <property type="entry name" value="DrrB"/>
    <property type="match status" value="1"/>
</dbReference>
<dbReference type="RefSeq" id="WP_271340384.1">
    <property type="nucleotide sequence ID" value="NZ_JAQKAB010000004.1"/>
</dbReference>
<keyword evidence="3 5" id="KW-1133">Transmembrane helix</keyword>
<comment type="caution">
    <text evidence="7">The sequence shown here is derived from an EMBL/GenBank/DDBJ whole genome shotgun (WGS) entry which is preliminary data.</text>
</comment>
<dbReference type="PANTHER" id="PTHR43229:SF2">
    <property type="entry name" value="NODULATION PROTEIN J"/>
    <property type="match status" value="1"/>
</dbReference>
<keyword evidence="5" id="KW-1003">Cell membrane</keyword>
<evidence type="ECO:0000256" key="4">
    <source>
        <dbReference type="ARBA" id="ARBA00023136"/>
    </source>
</evidence>
<feature type="domain" description="ABC transmembrane type-2" evidence="6">
    <location>
        <begin position="19"/>
        <end position="248"/>
    </location>
</feature>
<organism evidence="7 8">
    <name type="scientific">Bacillus changyiensis</name>
    <dbReference type="NCBI Taxonomy" id="3004103"/>
    <lineage>
        <taxon>Bacteria</taxon>
        <taxon>Bacillati</taxon>
        <taxon>Bacillota</taxon>
        <taxon>Bacilli</taxon>
        <taxon>Bacillales</taxon>
        <taxon>Bacillaceae</taxon>
        <taxon>Bacillus</taxon>
    </lineage>
</organism>
<evidence type="ECO:0000256" key="3">
    <source>
        <dbReference type="ARBA" id="ARBA00022989"/>
    </source>
</evidence>
<reference evidence="7 8" key="1">
    <citation type="submission" date="2023-01" db="EMBL/GenBank/DDBJ databases">
        <title>Bacillus changyiensis sp. nov., isolated from a coastal deposit.</title>
        <authorList>
            <person name="Xiao G."/>
            <person name="Lai Q."/>
            <person name="Hu Z."/>
            <person name="Shao Z."/>
        </authorList>
    </citation>
    <scope>NUCLEOTIDE SEQUENCE [LARGE SCALE GENOMIC DNA]</scope>
    <source>
        <strain evidence="7 8">CLL-7-23</strain>
    </source>
</reference>
<evidence type="ECO:0000313" key="8">
    <source>
        <dbReference type="Proteomes" id="UP001211894"/>
    </source>
</evidence>
<name>A0ABT4X2W4_9BACI</name>
<evidence type="ECO:0000313" key="7">
    <source>
        <dbReference type="EMBL" id="MDA7026530.1"/>
    </source>
</evidence>
<feature type="transmembrane region" description="Helical" evidence="5">
    <location>
        <begin position="163"/>
        <end position="184"/>
    </location>
</feature>
<sequence>MIVFYILWRNMKWRFQNPLSILITISQPILWLLLYSAVANGTMQHTGIDHYPAYILPGIIILVTMAACSSAGIINFIMKSNGSFYRLLIAPMKRSAIVLGQMLEAVLCTFLEVLILCSISLLFGVSFSFSIIDIFVMILLIFLTAFFMSGLTYTISLLLPNEVIYETMMNIIVLPIFFLSTALFPVENVSSLLKTVINLNPFTHVINVLRSIILGETISLEVVLPIIALLVFMCVCSLGLALWRLNKETAS</sequence>